<dbReference type="EMBL" id="JACCFY010000001">
    <property type="protein sequence ID" value="NYJ76985.1"/>
    <property type="molecule type" value="Genomic_DNA"/>
</dbReference>
<keyword evidence="6" id="KW-0436">Ligase</keyword>
<evidence type="ECO:0000256" key="2">
    <source>
        <dbReference type="ARBA" id="ARBA00022755"/>
    </source>
</evidence>
<evidence type="ECO:0000256" key="4">
    <source>
        <dbReference type="PROSITE-ProRule" id="PRU00409"/>
    </source>
</evidence>
<dbReference type="GO" id="GO:0005737">
    <property type="term" value="C:cytoplasm"/>
    <property type="evidence" value="ECO:0007669"/>
    <property type="project" value="TreeGrafter"/>
</dbReference>
<dbReference type="PANTHER" id="PTHR21621:SF0">
    <property type="entry name" value="BETA-CITRYLGLUTAMATE SYNTHASE B-RELATED"/>
    <property type="match status" value="1"/>
</dbReference>
<evidence type="ECO:0000313" key="6">
    <source>
        <dbReference type="EMBL" id="NYJ76985.1"/>
    </source>
</evidence>
<dbReference type="PROSITE" id="PS50975">
    <property type="entry name" value="ATP_GRASP"/>
    <property type="match status" value="1"/>
</dbReference>
<keyword evidence="2" id="KW-0658">Purine biosynthesis</keyword>
<evidence type="ECO:0000313" key="7">
    <source>
        <dbReference type="Proteomes" id="UP000535437"/>
    </source>
</evidence>
<dbReference type="AlphaFoldDB" id="A0A7Z0K994"/>
<organism evidence="6 7">
    <name type="scientific">Nesterenkonia xinjiangensis</name>
    <dbReference type="NCBI Taxonomy" id="225327"/>
    <lineage>
        <taxon>Bacteria</taxon>
        <taxon>Bacillati</taxon>
        <taxon>Actinomycetota</taxon>
        <taxon>Actinomycetes</taxon>
        <taxon>Micrococcales</taxon>
        <taxon>Micrococcaceae</taxon>
        <taxon>Nesterenkonia</taxon>
    </lineage>
</organism>
<sequence>MDLRDVDVQELIWSPTLNRVAGQLAATAGARDGGEVTWLSTRQGVLQSRGRRYLIDGAINHESSVAALIVDDKELARRFLRAAGVSTPQGRLVMDADEAVAWAESRGAPVVVKPRVGSAGRGVSVRLTDPESIVRAFHRAAKHRQGVVVEEQIEFAEEYRCLVTPQRCFAVVRRVLPRVIGDGVRSLEALIDAKNEERRRNPMLERIPIPKDSVVDTVLAAQGLDLTSVVNPGHEVLVRNVGGISGGGEPHEVSDTVDPRVPRLAVEAAKAIPGLHWGGVDVVIDQRTGAPCVLEANVSAGYGGATHPVQGRPQDVAGAIWEIRREQGSTDAPLGRAAPPAPAAPCAVRDEVPEDWPDGTNGLLLGDVMRAVLAADGWGVTSWGAVKQARDGAGSELWFLRSGPTTQDMLSTRRILRRHELVRQLLGESLILRPRGAVVSNAEDCRRIFADSTAPLVLTPPKARWGDPRQRRLRLPEAVELLEESKGEWLVQTRPAGARIRLYATRDEVLWVTAARRQELLPEEVIETAARAAVRAVRSVPELRWAPVDVVIPRRAAGRPWARPLVEGMVSRPKLVAGHQVIGGSLVDLVRWIAQNSSSVTASHPLT</sequence>
<feature type="domain" description="ATP-grasp" evidence="5">
    <location>
        <begin position="77"/>
        <end position="325"/>
    </location>
</feature>
<evidence type="ECO:0000256" key="1">
    <source>
        <dbReference type="ARBA" id="ARBA00022741"/>
    </source>
</evidence>
<dbReference type="RefSeq" id="WP_179540525.1">
    <property type="nucleotide sequence ID" value="NZ_BAAALL010000014.1"/>
</dbReference>
<keyword evidence="1 4" id="KW-0547">Nucleotide-binding</keyword>
<dbReference type="SMART" id="SM01209">
    <property type="entry name" value="GARS_A"/>
    <property type="match status" value="1"/>
</dbReference>
<dbReference type="SUPFAM" id="SSF56059">
    <property type="entry name" value="Glutathione synthetase ATP-binding domain-like"/>
    <property type="match status" value="1"/>
</dbReference>
<dbReference type="PANTHER" id="PTHR21621">
    <property type="entry name" value="RIBOSOMAL PROTEIN S6 MODIFICATION PROTEIN"/>
    <property type="match status" value="1"/>
</dbReference>
<proteinExistence type="predicted"/>
<evidence type="ECO:0000256" key="3">
    <source>
        <dbReference type="ARBA" id="ARBA00022840"/>
    </source>
</evidence>
<dbReference type="GO" id="GO:0005524">
    <property type="term" value="F:ATP binding"/>
    <property type="evidence" value="ECO:0007669"/>
    <property type="project" value="UniProtKB-UniRule"/>
</dbReference>
<dbReference type="Gene3D" id="3.30.470.20">
    <property type="entry name" value="ATP-grasp fold, B domain"/>
    <property type="match status" value="1"/>
</dbReference>
<reference evidence="6 7" key="1">
    <citation type="submission" date="2020-07" db="EMBL/GenBank/DDBJ databases">
        <title>Sequencing the genomes of 1000 actinobacteria strains.</title>
        <authorList>
            <person name="Klenk H.-P."/>
        </authorList>
    </citation>
    <scope>NUCLEOTIDE SEQUENCE [LARGE SCALE GENOMIC DNA]</scope>
    <source>
        <strain evidence="6 7">DSM 15475</strain>
    </source>
</reference>
<dbReference type="Proteomes" id="UP000535437">
    <property type="component" value="Unassembled WGS sequence"/>
</dbReference>
<evidence type="ECO:0000259" key="5">
    <source>
        <dbReference type="PROSITE" id="PS50975"/>
    </source>
</evidence>
<comment type="caution">
    <text evidence="6">The sequence shown here is derived from an EMBL/GenBank/DDBJ whole genome shotgun (WGS) entry which is preliminary data.</text>
</comment>
<protein>
    <submittedName>
        <fullName evidence="6">D-alanine-D-alanine ligase-like ATP-grasp enzyme</fullName>
    </submittedName>
</protein>
<dbReference type="GO" id="GO:0046872">
    <property type="term" value="F:metal ion binding"/>
    <property type="evidence" value="ECO:0007669"/>
    <property type="project" value="InterPro"/>
</dbReference>
<dbReference type="Gene3D" id="3.30.1490.20">
    <property type="entry name" value="ATP-grasp fold, A domain"/>
    <property type="match status" value="1"/>
</dbReference>
<accession>A0A7Z0K994</accession>
<dbReference type="InterPro" id="IPR003135">
    <property type="entry name" value="ATP-grasp_carboxylate-amine"/>
</dbReference>
<dbReference type="GO" id="GO:0006164">
    <property type="term" value="P:purine nucleotide biosynthetic process"/>
    <property type="evidence" value="ECO:0007669"/>
    <property type="project" value="UniProtKB-KW"/>
</dbReference>
<name>A0A7Z0K994_9MICC</name>
<gene>
    <name evidence="6" type="ORF">HNR09_000396</name>
</gene>
<dbReference type="Pfam" id="PF02222">
    <property type="entry name" value="ATP-grasp"/>
    <property type="match status" value="1"/>
</dbReference>
<dbReference type="GO" id="GO:0018169">
    <property type="term" value="F:ribosomal S6-glutamic acid ligase activity"/>
    <property type="evidence" value="ECO:0007669"/>
    <property type="project" value="TreeGrafter"/>
</dbReference>
<dbReference type="GO" id="GO:0009432">
    <property type="term" value="P:SOS response"/>
    <property type="evidence" value="ECO:0007669"/>
    <property type="project" value="TreeGrafter"/>
</dbReference>
<keyword evidence="3 4" id="KW-0067">ATP-binding</keyword>
<dbReference type="InterPro" id="IPR013815">
    <property type="entry name" value="ATP_grasp_subdomain_1"/>
</dbReference>
<keyword evidence="7" id="KW-1185">Reference proteome</keyword>
<dbReference type="InterPro" id="IPR011761">
    <property type="entry name" value="ATP-grasp"/>
</dbReference>